<dbReference type="Gene3D" id="3.20.20.20">
    <property type="entry name" value="Dihydropteroate synthase-like"/>
    <property type="match status" value="1"/>
</dbReference>
<dbReference type="PROSITE" id="PS50972">
    <property type="entry name" value="PTERIN_BINDING"/>
    <property type="match status" value="1"/>
</dbReference>
<sequence>MVRTWKAGRFDLSYTHGKPLIMGIVNVTPDSFSDGGKFFHTLKAIDHARQQLENGANILDIGGESTRPGACAVDAEEEWKRVGDVLKELVTWNVPLSIDTMKTTVMAKAVDLGVDILNDVNGFRAEGADQVLAQSNAGAVVMHMQGEPRTMQNSPEYGNVVGDVENFLNHRLIELEELGVPANRILVDPGFGFGKTLQHNIELMKATPLFSTLGAGVLVGVSRKKMIAELTGQNDPVLRMSGSVAAANYAAQHGAAVVRVHDVRETVDAFKVWSALN</sequence>
<protein>
    <recommendedName>
        <fullName evidence="4 9">Dihydropteroate synthase</fullName>
        <shortName evidence="9">DHPS</shortName>
        <ecNumber evidence="4 9">2.5.1.15</ecNumber>
    </recommendedName>
    <alternativeName>
        <fullName evidence="9">Dihydropteroate pyrophosphorylase</fullName>
    </alternativeName>
</protein>
<keyword evidence="5 9" id="KW-0808">Transferase</keyword>
<dbReference type="InterPro" id="IPR045031">
    <property type="entry name" value="DHP_synth-like"/>
</dbReference>
<dbReference type="CDD" id="cd00739">
    <property type="entry name" value="DHPS"/>
    <property type="match status" value="1"/>
</dbReference>
<feature type="domain" description="Pterin-binding" evidence="10">
    <location>
        <begin position="19"/>
        <end position="271"/>
    </location>
</feature>
<evidence type="ECO:0000256" key="7">
    <source>
        <dbReference type="ARBA" id="ARBA00022842"/>
    </source>
</evidence>
<comment type="caution">
    <text evidence="11">The sequence shown here is derived from an EMBL/GenBank/DDBJ whole genome shotgun (WGS) entry which is preliminary data.</text>
</comment>
<keyword evidence="12" id="KW-1185">Reference proteome</keyword>
<evidence type="ECO:0000313" key="12">
    <source>
        <dbReference type="Proteomes" id="UP001165267"/>
    </source>
</evidence>
<name>A0ABT1XG72_9BURK</name>
<reference evidence="11" key="1">
    <citation type="submission" date="2022-07" db="EMBL/GenBank/DDBJ databases">
        <authorList>
            <person name="Xamxidin M."/>
        </authorList>
    </citation>
    <scope>NUCLEOTIDE SEQUENCE</scope>
    <source>
        <strain evidence="11">YS8-69</strain>
    </source>
</reference>
<evidence type="ECO:0000256" key="1">
    <source>
        <dbReference type="ARBA" id="ARBA00000012"/>
    </source>
</evidence>
<evidence type="ECO:0000256" key="2">
    <source>
        <dbReference type="ARBA" id="ARBA00001946"/>
    </source>
</evidence>
<keyword evidence="8 9" id="KW-0289">Folate biosynthesis</keyword>
<keyword evidence="6 9" id="KW-0479">Metal-binding</keyword>
<evidence type="ECO:0000256" key="3">
    <source>
        <dbReference type="ARBA" id="ARBA00004763"/>
    </source>
</evidence>
<comment type="function">
    <text evidence="9">Catalyzes the condensation of para-aminobenzoate (pABA) with 6-hydroxymethyl-7,8-dihydropterin diphosphate (DHPt-PP) to form 7,8-dihydropteroate (H2Pte), the immediate precursor of folate derivatives.</text>
</comment>
<evidence type="ECO:0000256" key="6">
    <source>
        <dbReference type="ARBA" id="ARBA00022723"/>
    </source>
</evidence>
<evidence type="ECO:0000313" key="11">
    <source>
        <dbReference type="EMBL" id="MCR2745578.1"/>
    </source>
</evidence>
<dbReference type="PROSITE" id="PS00793">
    <property type="entry name" value="DHPS_2"/>
    <property type="match status" value="1"/>
</dbReference>
<dbReference type="InterPro" id="IPR000489">
    <property type="entry name" value="Pterin-binding_dom"/>
</dbReference>
<dbReference type="Proteomes" id="UP001165267">
    <property type="component" value="Unassembled WGS sequence"/>
</dbReference>
<dbReference type="PROSITE" id="PS00792">
    <property type="entry name" value="DHPS_1"/>
    <property type="match status" value="1"/>
</dbReference>
<evidence type="ECO:0000256" key="8">
    <source>
        <dbReference type="ARBA" id="ARBA00022909"/>
    </source>
</evidence>
<comment type="similarity">
    <text evidence="9">Belongs to the DHPS family.</text>
</comment>
<dbReference type="PANTHER" id="PTHR20941">
    <property type="entry name" value="FOLATE SYNTHESIS PROTEINS"/>
    <property type="match status" value="1"/>
</dbReference>
<dbReference type="PANTHER" id="PTHR20941:SF1">
    <property type="entry name" value="FOLIC ACID SYNTHESIS PROTEIN FOL1"/>
    <property type="match status" value="1"/>
</dbReference>
<evidence type="ECO:0000259" key="10">
    <source>
        <dbReference type="PROSITE" id="PS50972"/>
    </source>
</evidence>
<dbReference type="EMBL" id="JANKHG010000014">
    <property type="protein sequence ID" value="MCR2745578.1"/>
    <property type="molecule type" value="Genomic_DNA"/>
</dbReference>
<keyword evidence="7 9" id="KW-0460">Magnesium</keyword>
<dbReference type="SUPFAM" id="SSF51717">
    <property type="entry name" value="Dihydropteroate synthetase-like"/>
    <property type="match status" value="1"/>
</dbReference>
<comment type="catalytic activity">
    <reaction evidence="1">
        <text>(7,8-dihydropterin-6-yl)methyl diphosphate + 4-aminobenzoate = 7,8-dihydropteroate + diphosphate</text>
        <dbReference type="Rhea" id="RHEA:19949"/>
        <dbReference type="ChEBI" id="CHEBI:17836"/>
        <dbReference type="ChEBI" id="CHEBI:17839"/>
        <dbReference type="ChEBI" id="CHEBI:33019"/>
        <dbReference type="ChEBI" id="CHEBI:72950"/>
        <dbReference type="EC" id="2.5.1.15"/>
    </reaction>
</comment>
<dbReference type="InterPro" id="IPR011005">
    <property type="entry name" value="Dihydropteroate_synth-like_sf"/>
</dbReference>
<evidence type="ECO:0000256" key="4">
    <source>
        <dbReference type="ARBA" id="ARBA00012458"/>
    </source>
</evidence>
<organism evidence="11 12">
    <name type="scientific">Limnobacter parvus</name>
    <dbReference type="NCBI Taxonomy" id="2939690"/>
    <lineage>
        <taxon>Bacteria</taxon>
        <taxon>Pseudomonadati</taxon>
        <taxon>Pseudomonadota</taxon>
        <taxon>Betaproteobacteria</taxon>
        <taxon>Burkholderiales</taxon>
        <taxon>Burkholderiaceae</taxon>
        <taxon>Limnobacter</taxon>
    </lineage>
</organism>
<dbReference type="NCBIfam" id="TIGR01496">
    <property type="entry name" value="DHPS"/>
    <property type="match status" value="1"/>
</dbReference>
<dbReference type="RefSeq" id="WP_257510825.1">
    <property type="nucleotide sequence ID" value="NZ_JANKHG010000014.1"/>
</dbReference>
<evidence type="ECO:0000256" key="9">
    <source>
        <dbReference type="RuleBase" id="RU361205"/>
    </source>
</evidence>
<dbReference type="Pfam" id="PF00809">
    <property type="entry name" value="Pterin_bind"/>
    <property type="match status" value="1"/>
</dbReference>
<dbReference type="InterPro" id="IPR006390">
    <property type="entry name" value="DHP_synth_dom"/>
</dbReference>
<evidence type="ECO:0000256" key="5">
    <source>
        <dbReference type="ARBA" id="ARBA00022679"/>
    </source>
</evidence>
<gene>
    <name evidence="11" type="primary">folP</name>
    <name evidence="11" type="ORF">NSP04_02835</name>
</gene>
<accession>A0ABT1XG72</accession>
<comment type="pathway">
    <text evidence="3 9">Cofactor biosynthesis; tetrahydrofolate biosynthesis; 7,8-dihydrofolate from 2-amino-4-hydroxy-6-hydroxymethyl-7,8-dihydropteridine diphosphate and 4-aminobenzoate: step 1/2.</text>
</comment>
<dbReference type="GO" id="GO:0004156">
    <property type="term" value="F:dihydropteroate synthase activity"/>
    <property type="evidence" value="ECO:0007669"/>
    <property type="project" value="UniProtKB-EC"/>
</dbReference>
<proteinExistence type="inferred from homology"/>
<dbReference type="EC" id="2.5.1.15" evidence="4 9"/>
<comment type="cofactor">
    <cofactor evidence="2 9">
        <name>Mg(2+)</name>
        <dbReference type="ChEBI" id="CHEBI:18420"/>
    </cofactor>
</comment>